<accession>A0A1X7FZG8</accession>
<proteinExistence type="predicted"/>
<dbReference type="RefSeq" id="WP_085217352.1">
    <property type="nucleotide sequence ID" value="NZ_LT840185.1"/>
</dbReference>
<evidence type="ECO:0000313" key="2">
    <source>
        <dbReference type="EMBL" id="SMF61492.1"/>
    </source>
</evidence>
<gene>
    <name evidence="2" type="ORF">SAMN06295910_0482</name>
</gene>
<feature type="signal peptide" evidence="1">
    <location>
        <begin position="1"/>
        <end position="23"/>
    </location>
</feature>
<reference evidence="3" key="1">
    <citation type="submission" date="2017-04" db="EMBL/GenBank/DDBJ databases">
        <authorList>
            <person name="Varghese N."/>
            <person name="Submissions S."/>
        </authorList>
    </citation>
    <scope>NUCLEOTIDE SEQUENCE [LARGE SCALE GENOMIC DNA]</scope>
    <source>
        <strain evidence="3">Dd16</strain>
    </source>
</reference>
<feature type="chain" id="PRO_5012778606" evidence="1">
    <location>
        <begin position="24"/>
        <end position="146"/>
    </location>
</feature>
<keyword evidence="1" id="KW-0732">Signal</keyword>
<evidence type="ECO:0000256" key="1">
    <source>
        <dbReference type="SAM" id="SignalP"/>
    </source>
</evidence>
<protein>
    <submittedName>
        <fullName evidence="2">Uncharacterized protein</fullName>
    </submittedName>
</protein>
<sequence length="146" mass="14982">MSRLFLRFALPSALLAGSALLHAAPPREESPVPRDLINAVDAQSPDAESDALAAVAAANPLGSKENPVRVGGPEGERAYLARLRCADGKAPQIGARSEAGAGGFGSVVASFAVTCPGAAPQAVIMDMYHEEHDETRAPAGLTLSPR</sequence>
<dbReference type="Proteomes" id="UP000192934">
    <property type="component" value="Chromosome I"/>
</dbReference>
<dbReference type="EMBL" id="LT840185">
    <property type="protein sequence ID" value="SMF61492.1"/>
    <property type="molecule type" value="Genomic_DNA"/>
</dbReference>
<evidence type="ECO:0000313" key="3">
    <source>
        <dbReference type="Proteomes" id="UP000192934"/>
    </source>
</evidence>
<name>A0A1X7FZG8_9SPHN</name>
<dbReference type="OrthoDB" id="6025791at2"/>
<dbReference type="STRING" id="941907.SAMN06295910_0482"/>
<dbReference type="AlphaFoldDB" id="A0A1X7FZG8"/>
<keyword evidence="3" id="KW-1185">Reference proteome</keyword>
<organism evidence="2 3">
    <name type="scientific">Allosphingosinicella indica</name>
    <dbReference type="NCBI Taxonomy" id="941907"/>
    <lineage>
        <taxon>Bacteria</taxon>
        <taxon>Pseudomonadati</taxon>
        <taxon>Pseudomonadota</taxon>
        <taxon>Alphaproteobacteria</taxon>
        <taxon>Sphingomonadales</taxon>
        <taxon>Sphingomonadaceae</taxon>
        <taxon>Allosphingosinicella</taxon>
    </lineage>
</organism>